<evidence type="ECO:0000259" key="4">
    <source>
        <dbReference type="SMART" id="SM00062"/>
    </source>
</evidence>
<dbReference type="EMBL" id="JACJUD010000001">
    <property type="protein sequence ID" value="MBB2493893.1"/>
    <property type="molecule type" value="Genomic_DNA"/>
</dbReference>
<dbReference type="PANTHER" id="PTHR35936:SF25">
    <property type="entry name" value="ABC TRANSPORTER SUBSTRATE-BINDING PROTEIN"/>
    <property type="match status" value="1"/>
</dbReference>
<dbReference type="AlphaFoldDB" id="A0A7W4QCV6"/>
<evidence type="ECO:0000256" key="2">
    <source>
        <dbReference type="ARBA" id="ARBA00022729"/>
    </source>
</evidence>
<evidence type="ECO:0000256" key="1">
    <source>
        <dbReference type="ARBA" id="ARBA00010333"/>
    </source>
</evidence>
<sequence length="248" mass="28148">MRSTLLAGLLLLLCCTPLQAREWLVVGTSFPQVFERSDTGQFSGLAPELLRQMSAELGVSLRFELYPWARAQRMVEQGQADILIGPYRTPEREALFAFAAEPFYQDRIVFYVRNGKGPSWDGSFASLQPHRIAVIRGWTYGARFEAARPQMQLDTVESVPNGLRMLMAGRIELLATNHRNTQPHLAALQLENQITELQPQIDVQQGYFAFPRDAEHDELREEFDQVFRRFVARGELARLAGRLGVSVP</sequence>
<evidence type="ECO:0000256" key="3">
    <source>
        <dbReference type="SAM" id="SignalP"/>
    </source>
</evidence>
<evidence type="ECO:0000313" key="6">
    <source>
        <dbReference type="Proteomes" id="UP000542720"/>
    </source>
</evidence>
<protein>
    <submittedName>
        <fullName evidence="5">Amino acid ABC transporter substrate-binding protein</fullName>
    </submittedName>
</protein>
<dbReference type="SMART" id="SM00062">
    <property type="entry name" value="PBPb"/>
    <property type="match status" value="1"/>
</dbReference>
<dbReference type="InterPro" id="IPR001638">
    <property type="entry name" value="Solute-binding_3/MltF_N"/>
</dbReference>
<feature type="chain" id="PRO_5031165973" evidence="3">
    <location>
        <begin position="21"/>
        <end position="248"/>
    </location>
</feature>
<dbReference type="Proteomes" id="UP000542720">
    <property type="component" value="Unassembled WGS sequence"/>
</dbReference>
<name>A0A7W4QCV6_9GAMM</name>
<dbReference type="PANTHER" id="PTHR35936">
    <property type="entry name" value="MEMBRANE-BOUND LYTIC MUREIN TRANSGLYCOSYLASE F"/>
    <property type="match status" value="1"/>
</dbReference>
<feature type="signal peptide" evidence="3">
    <location>
        <begin position="1"/>
        <end position="20"/>
    </location>
</feature>
<organism evidence="5 6">
    <name type="scientific">Aquipseudomonas ullengensis</name>
    <dbReference type="NCBI Taxonomy" id="2759166"/>
    <lineage>
        <taxon>Bacteria</taxon>
        <taxon>Pseudomonadati</taxon>
        <taxon>Pseudomonadota</taxon>
        <taxon>Gammaproteobacteria</taxon>
        <taxon>Pseudomonadales</taxon>
        <taxon>Pseudomonadaceae</taxon>
        <taxon>Aquipseudomonas</taxon>
    </lineage>
</organism>
<comment type="similarity">
    <text evidence="1">Belongs to the bacterial solute-binding protein 3 family.</text>
</comment>
<proteinExistence type="inferred from homology"/>
<dbReference type="Pfam" id="PF00497">
    <property type="entry name" value="SBP_bac_3"/>
    <property type="match status" value="1"/>
</dbReference>
<accession>A0A7W4QCV6</accession>
<reference evidence="5 6" key="1">
    <citation type="submission" date="2020-08" db="EMBL/GenBank/DDBJ databases">
        <authorList>
            <person name="Kim C.M."/>
        </authorList>
    </citation>
    <scope>NUCLEOTIDE SEQUENCE [LARGE SCALE GENOMIC DNA]</scope>
    <source>
        <strain evidence="5 6">UL070</strain>
    </source>
</reference>
<comment type="caution">
    <text evidence="5">The sequence shown here is derived from an EMBL/GenBank/DDBJ whole genome shotgun (WGS) entry which is preliminary data.</text>
</comment>
<feature type="domain" description="Solute-binding protein family 3/N-terminal" evidence="4">
    <location>
        <begin position="23"/>
        <end position="247"/>
    </location>
</feature>
<dbReference type="Gene3D" id="3.40.190.10">
    <property type="entry name" value="Periplasmic binding protein-like II"/>
    <property type="match status" value="2"/>
</dbReference>
<gene>
    <name evidence="5" type="ORF">H3H51_02610</name>
</gene>
<dbReference type="SUPFAM" id="SSF53850">
    <property type="entry name" value="Periplasmic binding protein-like II"/>
    <property type="match status" value="1"/>
</dbReference>
<keyword evidence="2 3" id="KW-0732">Signal</keyword>
<evidence type="ECO:0000313" key="5">
    <source>
        <dbReference type="EMBL" id="MBB2493893.1"/>
    </source>
</evidence>
<dbReference type="RefSeq" id="WP_183087454.1">
    <property type="nucleotide sequence ID" value="NZ_JACJUD010000001.1"/>
</dbReference>
<keyword evidence="6" id="KW-1185">Reference proteome</keyword>